<dbReference type="EMBL" id="BAABBO010000021">
    <property type="protein sequence ID" value="GAA3977749.1"/>
    <property type="molecule type" value="Genomic_DNA"/>
</dbReference>
<name>A0ABP7QAD7_9GAMM</name>
<gene>
    <name evidence="1" type="ORF">GCM10022278_38130</name>
</gene>
<proteinExistence type="predicted"/>
<accession>A0ABP7QAD7</accession>
<comment type="caution">
    <text evidence="1">The sequence shown here is derived from an EMBL/GenBank/DDBJ whole genome shotgun (WGS) entry which is preliminary data.</text>
</comment>
<keyword evidence="2" id="KW-1185">Reference proteome</keyword>
<sequence>MKNGTIEVERMGQLLSPTRRVLQVRARQLGIQPLNSNGNPYNTRQLGNQIIKVLLDG</sequence>
<organism evidence="1 2">
    <name type="scientific">Allohahella marinimesophila</name>
    <dbReference type="NCBI Taxonomy" id="1054972"/>
    <lineage>
        <taxon>Bacteria</taxon>
        <taxon>Pseudomonadati</taxon>
        <taxon>Pseudomonadota</taxon>
        <taxon>Gammaproteobacteria</taxon>
        <taxon>Oceanospirillales</taxon>
        <taxon>Hahellaceae</taxon>
        <taxon>Allohahella</taxon>
    </lineage>
</organism>
<evidence type="ECO:0000313" key="2">
    <source>
        <dbReference type="Proteomes" id="UP001501337"/>
    </source>
</evidence>
<dbReference type="Proteomes" id="UP001501337">
    <property type="component" value="Unassembled WGS sequence"/>
</dbReference>
<evidence type="ECO:0000313" key="1">
    <source>
        <dbReference type="EMBL" id="GAA3977749.1"/>
    </source>
</evidence>
<protein>
    <submittedName>
        <fullName evidence="1">Uncharacterized protein</fullName>
    </submittedName>
</protein>
<reference evidence="2" key="1">
    <citation type="journal article" date="2019" name="Int. J. Syst. Evol. Microbiol.">
        <title>The Global Catalogue of Microorganisms (GCM) 10K type strain sequencing project: providing services to taxonomists for standard genome sequencing and annotation.</title>
        <authorList>
            <consortium name="The Broad Institute Genomics Platform"/>
            <consortium name="The Broad Institute Genome Sequencing Center for Infectious Disease"/>
            <person name="Wu L."/>
            <person name="Ma J."/>
        </authorList>
    </citation>
    <scope>NUCLEOTIDE SEQUENCE [LARGE SCALE GENOMIC DNA]</scope>
    <source>
        <strain evidence="2">JCM 17555</strain>
    </source>
</reference>